<reference evidence="2" key="2">
    <citation type="submission" date="2017-12" db="EMBL/GenBank/DDBJ databases">
        <title>Genome sequence of the Bar-tailed Godwit (Limosa lapponica baueri).</title>
        <authorList>
            <person name="Lima N.C.B."/>
            <person name="Parody-Merino A.M."/>
            <person name="Battley P.F."/>
            <person name="Fidler A.E."/>
            <person name="Prosdocimi F."/>
        </authorList>
    </citation>
    <scope>NUCLEOTIDE SEQUENCE [LARGE SCALE GENOMIC DNA]</scope>
</reference>
<proteinExistence type="predicted"/>
<evidence type="ECO:0000313" key="1">
    <source>
        <dbReference type="EMBL" id="PKU44648.1"/>
    </source>
</evidence>
<dbReference type="Proteomes" id="UP000233556">
    <property type="component" value="Unassembled WGS sequence"/>
</dbReference>
<name>A0A2I0UF24_LIMLA</name>
<gene>
    <name evidence="1" type="ORF">llap_5037</name>
</gene>
<protein>
    <submittedName>
        <fullName evidence="1">Uncharacterized protein</fullName>
    </submittedName>
</protein>
<dbReference type="EMBL" id="KZ505813">
    <property type="protein sequence ID" value="PKU44648.1"/>
    <property type="molecule type" value="Genomic_DNA"/>
</dbReference>
<organism evidence="1 2">
    <name type="scientific">Limosa lapponica baueri</name>
    <dbReference type="NCBI Taxonomy" id="1758121"/>
    <lineage>
        <taxon>Eukaryota</taxon>
        <taxon>Metazoa</taxon>
        <taxon>Chordata</taxon>
        <taxon>Craniata</taxon>
        <taxon>Vertebrata</taxon>
        <taxon>Euteleostomi</taxon>
        <taxon>Archelosauria</taxon>
        <taxon>Archosauria</taxon>
        <taxon>Dinosauria</taxon>
        <taxon>Saurischia</taxon>
        <taxon>Theropoda</taxon>
        <taxon>Coelurosauria</taxon>
        <taxon>Aves</taxon>
        <taxon>Neognathae</taxon>
        <taxon>Neoaves</taxon>
        <taxon>Charadriiformes</taxon>
        <taxon>Scolopacidae</taxon>
        <taxon>Limosa</taxon>
    </lineage>
</organism>
<dbReference type="AlphaFoldDB" id="A0A2I0UF24"/>
<evidence type="ECO:0000313" key="2">
    <source>
        <dbReference type="Proteomes" id="UP000233556"/>
    </source>
</evidence>
<keyword evidence="2" id="KW-1185">Reference proteome</keyword>
<sequence>MVYCKVALVFEKWRNLVESYFSAMTCCRPSLGALRVIGILALGGKVDEPQRYCQIPSEAVQPAQTVHFRGEDKRVVPPQVPVHCKHGISKSLPPRGGFSTRLRGKKGPKPPWILSSNKAVAKDAALGVPGTQTTCNHARLRHFLAIALASALSKGKRSGPQTPDDKLA</sequence>
<accession>A0A2I0UF24</accession>
<reference evidence="2" key="1">
    <citation type="submission" date="2017-11" db="EMBL/GenBank/DDBJ databases">
        <authorList>
            <person name="Lima N.C."/>
            <person name="Parody-Merino A.M."/>
            <person name="Battley P.F."/>
            <person name="Fidler A.E."/>
            <person name="Prosdocimi F."/>
        </authorList>
    </citation>
    <scope>NUCLEOTIDE SEQUENCE [LARGE SCALE GENOMIC DNA]</scope>
</reference>